<dbReference type="GeneID" id="33313803"/>
<dbReference type="CDD" id="cd00865">
    <property type="entry name" value="PEBP_bact_arch"/>
    <property type="match status" value="1"/>
</dbReference>
<sequence>MEKITIKSFKNGEYIPKVYSCEGNDISPEITIDEASESKYYMLIMNDPDAPMGLFTHWVIYNMQLKQGQLHENIEKAPITKEGFYQGHNDFGKIGYGGPCPPKGDKPHRYNFNLYMQDSKIDEEAITVKKAYDLAYKFLKVASYLGMYKR</sequence>
<keyword evidence="2" id="KW-1185">Reference proteome</keyword>
<evidence type="ECO:0000313" key="2">
    <source>
        <dbReference type="Proteomes" id="UP000197679"/>
    </source>
</evidence>
<protein>
    <submittedName>
        <fullName evidence="1">PEBP family protease inhibitor</fullName>
    </submittedName>
</protein>
<dbReference type="EMBL" id="CP019964">
    <property type="protein sequence ID" value="ASI13578.1"/>
    <property type="molecule type" value="Genomic_DNA"/>
</dbReference>
<dbReference type="PANTHER" id="PTHR30289:SF1">
    <property type="entry name" value="PEBP (PHOSPHATIDYLETHANOLAMINE-BINDING PROTEIN) FAMILY PROTEIN"/>
    <property type="match status" value="1"/>
</dbReference>
<dbReference type="Gene3D" id="3.90.280.10">
    <property type="entry name" value="PEBP-like"/>
    <property type="match status" value="1"/>
</dbReference>
<dbReference type="PANTHER" id="PTHR30289">
    <property type="entry name" value="UNCHARACTERIZED PROTEIN YBCL-RELATED"/>
    <property type="match status" value="1"/>
</dbReference>
<dbReference type="InterPro" id="IPR005247">
    <property type="entry name" value="YbhB_YbcL/LppC-like"/>
</dbReference>
<accession>A0A218NM88</accession>
<dbReference type="KEGG" id="marh:Mia14_0245"/>
<gene>
    <name evidence="1" type="ORF">Mia14_0245</name>
</gene>
<organism evidence="1 2">
    <name type="scientific">Candidatus Mancarchaeum acidiphilum</name>
    <dbReference type="NCBI Taxonomy" id="1920749"/>
    <lineage>
        <taxon>Archaea</taxon>
        <taxon>Candidatus Micrarchaeota</taxon>
        <taxon>Candidatus Mancarchaeum</taxon>
    </lineage>
</organism>
<dbReference type="RefSeq" id="WP_157891420.1">
    <property type="nucleotide sequence ID" value="NZ_CP019964.1"/>
</dbReference>
<dbReference type="NCBIfam" id="TIGR00481">
    <property type="entry name" value="YbhB/YbcL family Raf kinase inhibitor-like protein"/>
    <property type="match status" value="1"/>
</dbReference>
<dbReference type="SUPFAM" id="SSF49777">
    <property type="entry name" value="PEBP-like"/>
    <property type="match status" value="1"/>
</dbReference>
<dbReference type="InterPro" id="IPR008914">
    <property type="entry name" value="PEBP"/>
</dbReference>
<reference evidence="1 2" key="1">
    <citation type="journal article" date="2017" name="Nat. Commun.">
        <title>'ARMAN' archaea depend on association with euryarchaeal host in culture and in situ.</title>
        <authorList>
            <person name="Golyshina O."/>
            <person name="Toshchakov S."/>
            <person name="Makarova K."/>
            <person name="Gavrilov S."/>
            <person name="Korzhenkov A."/>
            <person name="La Cono V."/>
            <person name="Arcadi E."/>
            <person name="Nechitaylo T."/>
            <person name="Ferrer M."/>
            <person name="Kublanov I."/>
            <person name="Wolf Y."/>
            <person name="Yakimov M."/>
            <person name="Golyshin P."/>
            <person name="Slesarev A."/>
            <person name="Kozyavkin S."/>
        </authorList>
    </citation>
    <scope>NUCLEOTIDE SEQUENCE [LARGE SCALE GENOMIC DNA]</scope>
    <source>
        <strain evidence="1 2">Mia14</strain>
    </source>
</reference>
<proteinExistence type="predicted"/>
<dbReference type="Proteomes" id="UP000197679">
    <property type="component" value="Chromosome"/>
</dbReference>
<evidence type="ECO:0000313" key="1">
    <source>
        <dbReference type="EMBL" id="ASI13578.1"/>
    </source>
</evidence>
<dbReference type="Pfam" id="PF01161">
    <property type="entry name" value="PBP"/>
    <property type="match status" value="1"/>
</dbReference>
<dbReference type="OrthoDB" id="28720at2157"/>
<name>A0A218NM88_9ARCH</name>
<dbReference type="AlphaFoldDB" id="A0A218NM88"/>
<dbReference type="InterPro" id="IPR036610">
    <property type="entry name" value="PEBP-like_sf"/>
</dbReference>